<feature type="domain" description="G-protein coupled receptors family 1 profile" evidence="6">
    <location>
        <begin position="37"/>
        <end position="300"/>
    </location>
</feature>
<feature type="transmembrane region" description="Helical" evidence="5">
    <location>
        <begin position="140"/>
        <end position="162"/>
    </location>
</feature>
<evidence type="ECO:0000256" key="3">
    <source>
        <dbReference type="ARBA" id="ARBA00022989"/>
    </source>
</evidence>
<evidence type="ECO:0000313" key="7">
    <source>
        <dbReference type="EMBL" id="CAF0777505.1"/>
    </source>
</evidence>
<protein>
    <recommendedName>
        <fullName evidence="6">G-protein coupled receptors family 1 profile domain-containing protein</fullName>
    </recommendedName>
</protein>
<dbReference type="SUPFAM" id="SSF81321">
    <property type="entry name" value="Family A G protein-coupled receptor-like"/>
    <property type="match status" value="1"/>
</dbReference>
<dbReference type="PROSITE" id="PS50262">
    <property type="entry name" value="G_PROTEIN_RECEP_F1_2"/>
    <property type="match status" value="1"/>
</dbReference>
<name>A0A813R895_ADIRI</name>
<evidence type="ECO:0000256" key="1">
    <source>
        <dbReference type="ARBA" id="ARBA00004370"/>
    </source>
</evidence>
<comment type="caution">
    <text evidence="7">The sequence shown here is derived from an EMBL/GenBank/DDBJ whole genome shotgun (WGS) entry which is preliminary data.</text>
</comment>
<feature type="transmembrane region" description="Helical" evidence="5">
    <location>
        <begin position="270"/>
        <end position="288"/>
    </location>
</feature>
<dbReference type="AlphaFoldDB" id="A0A813R895"/>
<dbReference type="GO" id="GO:0016020">
    <property type="term" value="C:membrane"/>
    <property type="evidence" value="ECO:0007669"/>
    <property type="project" value="UniProtKB-SubCell"/>
</dbReference>
<sequence length="372" mass="42890">MYTERNSSYNSAPLCTFNAPLFLRYVGTSVVVLGLLGNFLSILVFSRKTLRSRSCSIYFLALSVSDVHVLLGYTIETLLSYGFNSQLLSYPLMCKLIIFLIYASTDVSNYLLTLAAIDRCILVSNYSVRFRFCRKSTAKLAVLIVVLVFSLINSHILIGFHVDETGSCVTMNTTYSSFYTNYYDSYIDIVKTVLLPFLIIFICNIFIIFKYTRRIHFSMAKISSKRKSRRRREKDRQLTWFLLSTSILFVILSLPSEINDFIRPYLSSNFQIVYFCQIRACATMLILIHQINHASHFYVYTLTGPIFRKEFQRLICLSPKQPRKKDFLVHLQQPSLTLNVSPQYDLDTHQINNSRIPHSSNSSAYVSFQASI</sequence>
<dbReference type="OrthoDB" id="9983318at2759"/>
<dbReference type="PRINTS" id="PR00237">
    <property type="entry name" value="GPCRRHODOPSN"/>
</dbReference>
<feature type="transmembrane region" description="Helical" evidence="5">
    <location>
        <begin position="57"/>
        <end position="75"/>
    </location>
</feature>
<organism evidence="7 9">
    <name type="scientific">Adineta ricciae</name>
    <name type="common">Rotifer</name>
    <dbReference type="NCBI Taxonomy" id="249248"/>
    <lineage>
        <taxon>Eukaryota</taxon>
        <taxon>Metazoa</taxon>
        <taxon>Spiralia</taxon>
        <taxon>Gnathifera</taxon>
        <taxon>Rotifera</taxon>
        <taxon>Eurotatoria</taxon>
        <taxon>Bdelloidea</taxon>
        <taxon>Adinetida</taxon>
        <taxon>Adinetidae</taxon>
        <taxon>Adineta</taxon>
    </lineage>
</organism>
<feature type="transmembrane region" description="Helical" evidence="5">
    <location>
        <begin position="21"/>
        <end position="45"/>
    </location>
</feature>
<feature type="transmembrane region" description="Helical" evidence="5">
    <location>
        <begin position="87"/>
        <end position="104"/>
    </location>
</feature>
<dbReference type="EMBL" id="CAJNOR010000057">
    <property type="protein sequence ID" value="CAF0777505.1"/>
    <property type="molecule type" value="Genomic_DNA"/>
</dbReference>
<gene>
    <name evidence="8" type="ORF">EDS130_LOCUS24351</name>
    <name evidence="7" type="ORF">XAT740_LOCUS1788</name>
</gene>
<proteinExistence type="predicted"/>
<keyword evidence="3 5" id="KW-1133">Transmembrane helix</keyword>
<dbReference type="Gene3D" id="1.20.1070.10">
    <property type="entry name" value="Rhodopsin 7-helix transmembrane proteins"/>
    <property type="match status" value="1"/>
</dbReference>
<feature type="transmembrane region" description="Helical" evidence="5">
    <location>
        <begin position="238"/>
        <end position="258"/>
    </location>
</feature>
<evidence type="ECO:0000259" key="6">
    <source>
        <dbReference type="PROSITE" id="PS50262"/>
    </source>
</evidence>
<evidence type="ECO:0000313" key="8">
    <source>
        <dbReference type="EMBL" id="CAF1182977.1"/>
    </source>
</evidence>
<evidence type="ECO:0000313" key="9">
    <source>
        <dbReference type="Proteomes" id="UP000663828"/>
    </source>
</evidence>
<keyword evidence="2 5" id="KW-0812">Transmembrane</keyword>
<evidence type="ECO:0000256" key="4">
    <source>
        <dbReference type="ARBA" id="ARBA00023136"/>
    </source>
</evidence>
<dbReference type="Proteomes" id="UP000663852">
    <property type="component" value="Unassembled WGS sequence"/>
</dbReference>
<reference evidence="7" key="1">
    <citation type="submission" date="2021-02" db="EMBL/GenBank/DDBJ databases">
        <authorList>
            <person name="Nowell W R."/>
        </authorList>
    </citation>
    <scope>NUCLEOTIDE SEQUENCE</scope>
</reference>
<evidence type="ECO:0000256" key="5">
    <source>
        <dbReference type="SAM" id="Phobius"/>
    </source>
</evidence>
<keyword evidence="9" id="KW-1185">Reference proteome</keyword>
<accession>A0A813R895</accession>
<dbReference type="Pfam" id="PF00001">
    <property type="entry name" value="7tm_1"/>
    <property type="match status" value="1"/>
</dbReference>
<evidence type="ECO:0000256" key="2">
    <source>
        <dbReference type="ARBA" id="ARBA00022692"/>
    </source>
</evidence>
<dbReference type="Proteomes" id="UP000663828">
    <property type="component" value="Unassembled WGS sequence"/>
</dbReference>
<dbReference type="EMBL" id="CAJNOJ010000138">
    <property type="protein sequence ID" value="CAF1182977.1"/>
    <property type="molecule type" value="Genomic_DNA"/>
</dbReference>
<dbReference type="InterPro" id="IPR017452">
    <property type="entry name" value="GPCR_Rhodpsn_7TM"/>
</dbReference>
<dbReference type="GO" id="GO:0004930">
    <property type="term" value="F:G protein-coupled receptor activity"/>
    <property type="evidence" value="ECO:0007669"/>
    <property type="project" value="InterPro"/>
</dbReference>
<dbReference type="InterPro" id="IPR000276">
    <property type="entry name" value="GPCR_Rhodpsn"/>
</dbReference>
<dbReference type="PANTHER" id="PTHR46641:SF25">
    <property type="entry name" value="CNMAMIDE RECEPTOR-RELATED"/>
    <property type="match status" value="1"/>
</dbReference>
<feature type="transmembrane region" description="Helical" evidence="5">
    <location>
        <begin position="189"/>
        <end position="209"/>
    </location>
</feature>
<comment type="subcellular location">
    <subcellularLocation>
        <location evidence="1">Membrane</location>
    </subcellularLocation>
</comment>
<keyword evidence="4 5" id="KW-0472">Membrane</keyword>
<dbReference type="PANTHER" id="PTHR46641">
    <property type="entry name" value="FMRFAMIDE RECEPTOR-RELATED"/>
    <property type="match status" value="1"/>
</dbReference>
<dbReference type="InterPro" id="IPR052954">
    <property type="entry name" value="GPCR-Ligand_Int"/>
</dbReference>